<keyword evidence="3" id="KW-1185">Reference proteome</keyword>
<reference evidence="2" key="1">
    <citation type="submission" date="2023-12" db="EMBL/GenBank/DDBJ databases">
        <title>Genome assembly of Anisodus tanguticus.</title>
        <authorList>
            <person name="Wang Y.-J."/>
        </authorList>
    </citation>
    <scope>NUCLEOTIDE SEQUENCE</scope>
    <source>
        <strain evidence="2">KB-2021</strain>
        <tissue evidence="2">Leaf</tissue>
    </source>
</reference>
<dbReference type="Gene3D" id="3.90.230.10">
    <property type="entry name" value="Creatinase/methionine aminopeptidase superfamily"/>
    <property type="match status" value="1"/>
</dbReference>
<dbReference type="InterPro" id="IPR050422">
    <property type="entry name" value="X-Pro_aminopeptidase_P"/>
</dbReference>
<dbReference type="SUPFAM" id="SSF55920">
    <property type="entry name" value="Creatinase/aminopeptidase"/>
    <property type="match status" value="1"/>
</dbReference>
<dbReference type="Pfam" id="PF00557">
    <property type="entry name" value="Peptidase_M24"/>
    <property type="match status" value="1"/>
</dbReference>
<accession>A0AAE1RZ70</accession>
<sequence>MSGIPKDFTEVSASDKLEEFRASKEHFRGLSFPTISSVGSNGAIIHYSPEAETCAELDPDQMYLCDSGAQVCEISFGLVMIQIVWGFYLLTTS</sequence>
<dbReference type="InterPro" id="IPR000994">
    <property type="entry name" value="Pept_M24"/>
</dbReference>
<dbReference type="Proteomes" id="UP001291623">
    <property type="component" value="Unassembled WGS sequence"/>
</dbReference>
<dbReference type="InterPro" id="IPR036005">
    <property type="entry name" value="Creatinase/aminopeptidase-like"/>
</dbReference>
<evidence type="ECO:0000313" key="2">
    <source>
        <dbReference type="EMBL" id="KAK4360560.1"/>
    </source>
</evidence>
<protein>
    <recommendedName>
        <fullName evidence="1">Peptidase M24 domain-containing protein</fullName>
    </recommendedName>
</protein>
<evidence type="ECO:0000259" key="1">
    <source>
        <dbReference type="Pfam" id="PF00557"/>
    </source>
</evidence>
<gene>
    <name evidence="2" type="ORF">RND71_019512</name>
</gene>
<comment type="caution">
    <text evidence="2">The sequence shown here is derived from an EMBL/GenBank/DDBJ whole genome shotgun (WGS) entry which is preliminary data.</text>
</comment>
<dbReference type="PANTHER" id="PTHR43763">
    <property type="entry name" value="XAA-PRO AMINOPEPTIDASE 1"/>
    <property type="match status" value="1"/>
</dbReference>
<dbReference type="EMBL" id="JAVYJV010000010">
    <property type="protein sequence ID" value="KAK4360560.1"/>
    <property type="molecule type" value="Genomic_DNA"/>
</dbReference>
<feature type="domain" description="Peptidase M24" evidence="1">
    <location>
        <begin position="7"/>
        <end position="71"/>
    </location>
</feature>
<dbReference type="AlphaFoldDB" id="A0AAE1RZ70"/>
<name>A0AAE1RZ70_9SOLA</name>
<dbReference type="PANTHER" id="PTHR43763:SF12">
    <property type="entry name" value="AMINOPEPTIDASE P1"/>
    <property type="match status" value="1"/>
</dbReference>
<proteinExistence type="predicted"/>
<evidence type="ECO:0000313" key="3">
    <source>
        <dbReference type="Proteomes" id="UP001291623"/>
    </source>
</evidence>
<organism evidence="2 3">
    <name type="scientific">Anisodus tanguticus</name>
    <dbReference type="NCBI Taxonomy" id="243964"/>
    <lineage>
        <taxon>Eukaryota</taxon>
        <taxon>Viridiplantae</taxon>
        <taxon>Streptophyta</taxon>
        <taxon>Embryophyta</taxon>
        <taxon>Tracheophyta</taxon>
        <taxon>Spermatophyta</taxon>
        <taxon>Magnoliopsida</taxon>
        <taxon>eudicotyledons</taxon>
        <taxon>Gunneridae</taxon>
        <taxon>Pentapetalae</taxon>
        <taxon>asterids</taxon>
        <taxon>lamiids</taxon>
        <taxon>Solanales</taxon>
        <taxon>Solanaceae</taxon>
        <taxon>Solanoideae</taxon>
        <taxon>Hyoscyameae</taxon>
        <taxon>Anisodus</taxon>
    </lineage>
</organism>